<dbReference type="EnsemblFungi" id="EJT68867">
    <property type="protein sequence ID" value="EJT68867"/>
    <property type="gene ID" value="GGTG_13576"/>
</dbReference>
<dbReference type="HOGENOM" id="CLU_2622163_0_0_1"/>
<dbReference type="Proteomes" id="UP000006039">
    <property type="component" value="Unassembled WGS sequence"/>
</dbReference>
<dbReference type="GeneID" id="20354034"/>
<dbReference type="VEuPathDB" id="FungiDB:GGTG_13576"/>
<evidence type="ECO:0000313" key="2">
    <source>
        <dbReference type="EMBL" id="EJT68867.1"/>
    </source>
</evidence>
<name>J3PJ95_GAET3</name>
<feature type="region of interest" description="Disordered" evidence="1">
    <location>
        <begin position="1"/>
        <end position="56"/>
    </location>
</feature>
<evidence type="ECO:0000256" key="1">
    <source>
        <dbReference type="SAM" id="MobiDB-lite"/>
    </source>
</evidence>
<reference evidence="4" key="1">
    <citation type="submission" date="2010-07" db="EMBL/GenBank/DDBJ databases">
        <title>The genome sequence of Gaeumannomyces graminis var. tritici strain R3-111a-1.</title>
        <authorList>
            <consortium name="The Broad Institute Genome Sequencing Platform"/>
            <person name="Ma L.-J."/>
            <person name="Dead R."/>
            <person name="Young S."/>
            <person name="Zeng Q."/>
            <person name="Koehrsen M."/>
            <person name="Alvarado L."/>
            <person name="Berlin A."/>
            <person name="Chapman S.B."/>
            <person name="Chen Z."/>
            <person name="Freedman E."/>
            <person name="Gellesch M."/>
            <person name="Goldberg J."/>
            <person name="Griggs A."/>
            <person name="Gujja S."/>
            <person name="Heilman E.R."/>
            <person name="Heiman D."/>
            <person name="Hepburn T."/>
            <person name="Howarth C."/>
            <person name="Jen D."/>
            <person name="Larson L."/>
            <person name="Mehta T."/>
            <person name="Neiman D."/>
            <person name="Pearson M."/>
            <person name="Roberts A."/>
            <person name="Saif S."/>
            <person name="Shea T."/>
            <person name="Shenoy N."/>
            <person name="Sisk P."/>
            <person name="Stolte C."/>
            <person name="Sykes S."/>
            <person name="Walk T."/>
            <person name="White J."/>
            <person name="Yandava C."/>
            <person name="Haas B."/>
            <person name="Nusbaum C."/>
            <person name="Birren B."/>
        </authorList>
    </citation>
    <scope>NUCLEOTIDE SEQUENCE [LARGE SCALE GENOMIC DNA]</scope>
    <source>
        <strain evidence="4">R3-111a-1</strain>
    </source>
</reference>
<organism evidence="2">
    <name type="scientific">Gaeumannomyces tritici (strain R3-111a-1)</name>
    <name type="common">Wheat and barley take-all root rot fungus</name>
    <name type="synonym">Gaeumannomyces graminis var. tritici</name>
    <dbReference type="NCBI Taxonomy" id="644352"/>
    <lineage>
        <taxon>Eukaryota</taxon>
        <taxon>Fungi</taxon>
        <taxon>Dikarya</taxon>
        <taxon>Ascomycota</taxon>
        <taxon>Pezizomycotina</taxon>
        <taxon>Sordariomycetes</taxon>
        <taxon>Sordariomycetidae</taxon>
        <taxon>Magnaporthales</taxon>
        <taxon>Magnaporthaceae</taxon>
        <taxon>Gaeumannomyces</taxon>
    </lineage>
</organism>
<dbReference type="EMBL" id="GL385411">
    <property type="protein sequence ID" value="EJT68867.1"/>
    <property type="molecule type" value="Genomic_DNA"/>
</dbReference>
<sequence length="78" mass="8391">MAGDGGGRAGFSSKVSNCLPASRSRPRRKPWNLSGESAKALRTRPTRTAHLAHPRSRRCSVVLPPVIFAGLRSSTRHG</sequence>
<reference evidence="2" key="3">
    <citation type="submission" date="2010-09" db="EMBL/GenBank/DDBJ databases">
        <title>Annotation of Gaeumannomyces graminis var. tritici R3-111a-1.</title>
        <authorList>
            <consortium name="The Broad Institute Genome Sequencing Platform"/>
            <person name="Ma L.-J."/>
            <person name="Dead R."/>
            <person name="Young S.K."/>
            <person name="Zeng Q."/>
            <person name="Gargeya S."/>
            <person name="Fitzgerald M."/>
            <person name="Haas B."/>
            <person name="Abouelleil A."/>
            <person name="Alvarado L."/>
            <person name="Arachchi H.M."/>
            <person name="Berlin A."/>
            <person name="Brown A."/>
            <person name="Chapman S.B."/>
            <person name="Chen Z."/>
            <person name="Dunbar C."/>
            <person name="Freedman E."/>
            <person name="Gearin G."/>
            <person name="Gellesch M."/>
            <person name="Goldberg J."/>
            <person name="Griggs A."/>
            <person name="Gujja S."/>
            <person name="Heiman D."/>
            <person name="Howarth C."/>
            <person name="Larson L."/>
            <person name="Lui A."/>
            <person name="MacDonald P.J.P."/>
            <person name="Mehta T."/>
            <person name="Montmayeur A."/>
            <person name="Murphy C."/>
            <person name="Neiman D."/>
            <person name="Pearson M."/>
            <person name="Priest M."/>
            <person name="Roberts A."/>
            <person name="Saif S."/>
            <person name="Shea T."/>
            <person name="Shenoy N."/>
            <person name="Sisk P."/>
            <person name="Stolte C."/>
            <person name="Sykes S."/>
            <person name="Yandava C."/>
            <person name="Wortman J."/>
            <person name="Nusbaum C."/>
            <person name="Birren B."/>
        </authorList>
    </citation>
    <scope>NUCLEOTIDE SEQUENCE</scope>
    <source>
        <strain evidence="2">R3-111a-1</strain>
    </source>
</reference>
<proteinExistence type="predicted"/>
<evidence type="ECO:0000313" key="3">
    <source>
        <dbReference type="EnsemblFungi" id="EJT68867"/>
    </source>
</evidence>
<dbReference type="RefSeq" id="XP_009229752.1">
    <property type="nucleotide sequence ID" value="XM_009231488.1"/>
</dbReference>
<reference evidence="3" key="4">
    <citation type="journal article" date="2015" name="G3 (Bethesda)">
        <title>Genome sequences of three phytopathogenic species of the Magnaporthaceae family of fungi.</title>
        <authorList>
            <person name="Okagaki L.H."/>
            <person name="Nunes C.C."/>
            <person name="Sailsbery J."/>
            <person name="Clay B."/>
            <person name="Brown D."/>
            <person name="John T."/>
            <person name="Oh Y."/>
            <person name="Young N."/>
            <person name="Fitzgerald M."/>
            <person name="Haas B.J."/>
            <person name="Zeng Q."/>
            <person name="Young S."/>
            <person name="Adiconis X."/>
            <person name="Fan L."/>
            <person name="Levin J.Z."/>
            <person name="Mitchell T.K."/>
            <person name="Okubara P.A."/>
            <person name="Farman M.L."/>
            <person name="Kohn L.M."/>
            <person name="Birren B."/>
            <person name="Ma L.-J."/>
            <person name="Dean R.A."/>
        </authorList>
    </citation>
    <scope>NUCLEOTIDE SEQUENCE</scope>
    <source>
        <strain evidence="3">R3-111a-1</strain>
    </source>
</reference>
<feature type="compositionally biased region" description="Basic residues" evidence="1">
    <location>
        <begin position="41"/>
        <end position="56"/>
    </location>
</feature>
<reference evidence="3" key="5">
    <citation type="submission" date="2018-04" db="UniProtKB">
        <authorList>
            <consortium name="EnsemblFungi"/>
        </authorList>
    </citation>
    <scope>IDENTIFICATION</scope>
    <source>
        <strain evidence="3">R3-111a-1</strain>
    </source>
</reference>
<gene>
    <name evidence="3" type="primary">20354034</name>
    <name evidence="2" type="ORF">GGTG_13576</name>
</gene>
<reference evidence="2" key="2">
    <citation type="submission" date="2010-07" db="EMBL/GenBank/DDBJ databases">
        <authorList>
            <consortium name="The Broad Institute Genome Sequencing Platform"/>
            <consortium name="Broad Institute Genome Sequencing Center for Infectious Disease"/>
            <person name="Ma L.-J."/>
            <person name="Dead R."/>
            <person name="Young S."/>
            <person name="Zeng Q."/>
            <person name="Koehrsen M."/>
            <person name="Alvarado L."/>
            <person name="Berlin A."/>
            <person name="Chapman S.B."/>
            <person name="Chen Z."/>
            <person name="Freedman E."/>
            <person name="Gellesch M."/>
            <person name="Goldberg J."/>
            <person name="Griggs A."/>
            <person name="Gujja S."/>
            <person name="Heilman E.R."/>
            <person name="Heiman D."/>
            <person name="Hepburn T."/>
            <person name="Howarth C."/>
            <person name="Jen D."/>
            <person name="Larson L."/>
            <person name="Mehta T."/>
            <person name="Neiman D."/>
            <person name="Pearson M."/>
            <person name="Roberts A."/>
            <person name="Saif S."/>
            <person name="Shea T."/>
            <person name="Shenoy N."/>
            <person name="Sisk P."/>
            <person name="Stolte C."/>
            <person name="Sykes S."/>
            <person name="Walk T."/>
            <person name="White J."/>
            <person name="Yandava C."/>
            <person name="Haas B."/>
            <person name="Nusbaum C."/>
            <person name="Birren B."/>
        </authorList>
    </citation>
    <scope>NUCLEOTIDE SEQUENCE</scope>
    <source>
        <strain evidence="2">R3-111a-1</strain>
    </source>
</reference>
<evidence type="ECO:0000313" key="4">
    <source>
        <dbReference type="Proteomes" id="UP000006039"/>
    </source>
</evidence>
<accession>J3PJ95</accession>
<keyword evidence="4" id="KW-1185">Reference proteome</keyword>
<dbReference type="AlphaFoldDB" id="J3PJ95"/>
<protein>
    <submittedName>
        <fullName evidence="2 3">Uncharacterized protein</fullName>
    </submittedName>
</protein>